<feature type="compositionally biased region" description="Low complexity" evidence="4">
    <location>
        <begin position="46"/>
        <end position="55"/>
    </location>
</feature>
<keyword evidence="6" id="KW-1185">Reference proteome</keyword>
<evidence type="ECO:0000256" key="2">
    <source>
        <dbReference type="ARBA" id="ARBA00022842"/>
    </source>
</evidence>
<feature type="region of interest" description="Disordered" evidence="4">
    <location>
        <begin position="1"/>
        <end position="55"/>
    </location>
</feature>
<dbReference type="GO" id="GO:0004659">
    <property type="term" value="F:prenyltransferase activity"/>
    <property type="evidence" value="ECO:0007669"/>
    <property type="project" value="InterPro"/>
</dbReference>
<name>A0AAD5SN53_9FUNG</name>
<dbReference type="PANTHER" id="PTHR12001">
    <property type="entry name" value="GERANYLGERANYL PYROPHOSPHATE SYNTHASE"/>
    <property type="match status" value="1"/>
</dbReference>
<dbReference type="AlphaFoldDB" id="A0AAD5SN53"/>
<feature type="non-terminal residue" evidence="5">
    <location>
        <position position="279"/>
    </location>
</feature>
<dbReference type="CDD" id="cd00685">
    <property type="entry name" value="Trans_IPPS_HT"/>
    <property type="match status" value="1"/>
</dbReference>
<organism evidence="5 6">
    <name type="scientific">Physocladia obscura</name>
    <dbReference type="NCBI Taxonomy" id="109957"/>
    <lineage>
        <taxon>Eukaryota</taxon>
        <taxon>Fungi</taxon>
        <taxon>Fungi incertae sedis</taxon>
        <taxon>Chytridiomycota</taxon>
        <taxon>Chytridiomycota incertae sedis</taxon>
        <taxon>Chytridiomycetes</taxon>
        <taxon>Chytridiales</taxon>
        <taxon>Chytriomycetaceae</taxon>
        <taxon>Physocladia</taxon>
    </lineage>
</organism>
<dbReference type="Proteomes" id="UP001211907">
    <property type="component" value="Unassembled WGS sequence"/>
</dbReference>
<dbReference type="SFLD" id="SFLDS00005">
    <property type="entry name" value="Isoprenoid_Synthase_Type_I"/>
    <property type="match status" value="1"/>
</dbReference>
<accession>A0AAD5SN53</accession>
<dbReference type="GO" id="GO:0008299">
    <property type="term" value="P:isoprenoid biosynthetic process"/>
    <property type="evidence" value="ECO:0007669"/>
    <property type="project" value="InterPro"/>
</dbReference>
<dbReference type="GO" id="GO:0046872">
    <property type="term" value="F:metal ion binding"/>
    <property type="evidence" value="ECO:0007669"/>
    <property type="project" value="UniProtKB-KW"/>
</dbReference>
<dbReference type="EMBL" id="JADGJH010005347">
    <property type="protein sequence ID" value="KAJ3080941.1"/>
    <property type="molecule type" value="Genomic_DNA"/>
</dbReference>
<dbReference type="Gene3D" id="1.10.600.10">
    <property type="entry name" value="Farnesyl Diphosphate Synthase"/>
    <property type="match status" value="1"/>
</dbReference>
<feature type="compositionally biased region" description="Polar residues" evidence="4">
    <location>
        <begin position="20"/>
        <end position="44"/>
    </location>
</feature>
<dbReference type="InterPro" id="IPR008949">
    <property type="entry name" value="Isoprenoid_synthase_dom_sf"/>
</dbReference>
<evidence type="ECO:0000313" key="6">
    <source>
        <dbReference type="Proteomes" id="UP001211907"/>
    </source>
</evidence>
<proteinExistence type="inferred from homology"/>
<keyword evidence="3" id="KW-0808">Transferase</keyword>
<evidence type="ECO:0000256" key="3">
    <source>
        <dbReference type="RuleBase" id="RU004466"/>
    </source>
</evidence>
<comment type="caution">
    <text evidence="5">The sequence shown here is derived from an EMBL/GenBank/DDBJ whole genome shotgun (WGS) entry which is preliminary data.</text>
</comment>
<sequence>MLHMKTPANRKRLIEEENNENPQSLSQRQENNLASASDSAPETKSTNRVSYSTSSQSSTNIPIAIASILPETQSFAANNTDLETWRAAQQRILLEPFVYLTQQRGKEIRSKLISAFDFWLRVPPAKLKVISEIVEMLHTASLLIDDVQDNSELRRGIPVAHKIYGIASAINSGNYVYFLALKKASTLAIPEILDIFSDELINLHKGQGMEIHWRDNAICPTEAEYLQMVSNKTGGLLRLAVRMMQAASSVKDGNFVHLVDKLGIHFQMRDDYLNLVSQE</sequence>
<dbReference type="InterPro" id="IPR033749">
    <property type="entry name" value="Polyprenyl_synt_CS"/>
</dbReference>
<dbReference type="SUPFAM" id="SSF48576">
    <property type="entry name" value="Terpenoid synthases"/>
    <property type="match status" value="1"/>
</dbReference>
<keyword evidence="1" id="KW-0479">Metal-binding</keyword>
<evidence type="ECO:0000313" key="5">
    <source>
        <dbReference type="EMBL" id="KAJ3080941.1"/>
    </source>
</evidence>
<dbReference type="Pfam" id="PF00348">
    <property type="entry name" value="polyprenyl_synt"/>
    <property type="match status" value="1"/>
</dbReference>
<dbReference type="InterPro" id="IPR000092">
    <property type="entry name" value="Polyprenyl_synt"/>
</dbReference>
<dbReference type="PROSITE" id="PS00723">
    <property type="entry name" value="POLYPRENYL_SYNTHASE_1"/>
    <property type="match status" value="1"/>
</dbReference>
<gene>
    <name evidence="5" type="primary">BTS1</name>
    <name evidence="5" type="ORF">HK100_010011</name>
</gene>
<evidence type="ECO:0000256" key="1">
    <source>
        <dbReference type="ARBA" id="ARBA00022723"/>
    </source>
</evidence>
<protein>
    <submittedName>
        <fullName evidence="5">Geranylgeranyl pyrophosphate synthetase</fullName>
    </submittedName>
</protein>
<comment type="similarity">
    <text evidence="3">Belongs to the FPP/GGPP synthase family.</text>
</comment>
<reference evidence="5" key="1">
    <citation type="submission" date="2020-05" db="EMBL/GenBank/DDBJ databases">
        <title>Phylogenomic resolution of chytrid fungi.</title>
        <authorList>
            <person name="Stajich J.E."/>
            <person name="Amses K."/>
            <person name="Simmons R."/>
            <person name="Seto K."/>
            <person name="Myers J."/>
            <person name="Bonds A."/>
            <person name="Quandt C.A."/>
            <person name="Barry K."/>
            <person name="Liu P."/>
            <person name="Grigoriev I."/>
            <person name="Longcore J.E."/>
            <person name="James T.Y."/>
        </authorList>
    </citation>
    <scope>NUCLEOTIDE SEQUENCE</scope>
    <source>
        <strain evidence="5">JEL0513</strain>
    </source>
</reference>
<keyword evidence="2" id="KW-0460">Magnesium</keyword>
<dbReference type="PANTHER" id="PTHR12001:SF44">
    <property type="entry name" value="GERANYLGERANYL PYROPHOSPHATE SYNTHASE"/>
    <property type="match status" value="1"/>
</dbReference>
<evidence type="ECO:0000256" key="4">
    <source>
        <dbReference type="SAM" id="MobiDB-lite"/>
    </source>
</evidence>
<dbReference type="PROSITE" id="PS00444">
    <property type="entry name" value="POLYPRENYL_SYNTHASE_2"/>
    <property type="match status" value="1"/>
</dbReference>